<gene>
    <name evidence="15" type="ORF">SAMN05444000_12421</name>
</gene>
<dbReference type="AlphaFoldDB" id="A0A1M6R5C6"/>
<dbReference type="Gene3D" id="1.20.950.20">
    <property type="entry name" value="Transmembrane di-heme cytochromes, Chain C"/>
    <property type="match status" value="1"/>
</dbReference>
<dbReference type="GO" id="GO:0022904">
    <property type="term" value="P:respiratory electron transport chain"/>
    <property type="evidence" value="ECO:0007669"/>
    <property type="project" value="InterPro"/>
</dbReference>
<organism evidence="15 16">
    <name type="scientific">Shimia gijangensis</name>
    <dbReference type="NCBI Taxonomy" id="1470563"/>
    <lineage>
        <taxon>Bacteria</taxon>
        <taxon>Pseudomonadati</taxon>
        <taxon>Pseudomonadota</taxon>
        <taxon>Alphaproteobacteria</taxon>
        <taxon>Rhodobacterales</taxon>
        <taxon>Roseobacteraceae</taxon>
    </lineage>
</organism>
<evidence type="ECO:0000256" key="5">
    <source>
        <dbReference type="ARBA" id="ARBA00022617"/>
    </source>
</evidence>
<dbReference type="GO" id="GO:0046872">
    <property type="term" value="F:metal ion binding"/>
    <property type="evidence" value="ECO:0007669"/>
    <property type="project" value="UniProtKB-KW"/>
</dbReference>
<keyword evidence="4" id="KW-1003">Cell membrane</keyword>
<comment type="similarity">
    <text evidence="12">Belongs to the cytochrome b561 family.</text>
</comment>
<comment type="subcellular location">
    <subcellularLocation>
        <location evidence="2">Cell membrane</location>
        <topology evidence="2">Multi-pass membrane protein</topology>
    </subcellularLocation>
</comment>
<dbReference type="SUPFAM" id="SSF81342">
    <property type="entry name" value="Transmembrane di-heme cytochromes"/>
    <property type="match status" value="1"/>
</dbReference>
<dbReference type="InterPro" id="IPR011577">
    <property type="entry name" value="Cyt_b561_bac/Ni-Hgenase"/>
</dbReference>
<proteinExistence type="inferred from homology"/>
<accession>A0A1M6R5C6</accession>
<feature type="transmembrane region" description="Helical" evidence="13">
    <location>
        <begin position="90"/>
        <end position="115"/>
    </location>
</feature>
<evidence type="ECO:0000256" key="7">
    <source>
        <dbReference type="ARBA" id="ARBA00022723"/>
    </source>
</evidence>
<dbReference type="Pfam" id="PF01292">
    <property type="entry name" value="Ni_hydr_CYTB"/>
    <property type="match status" value="1"/>
</dbReference>
<evidence type="ECO:0000256" key="8">
    <source>
        <dbReference type="ARBA" id="ARBA00022982"/>
    </source>
</evidence>
<evidence type="ECO:0000313" key="16">
    <source>
        <dbReference type="Proteomes" id="UP000183982"/>
    </source>
</evidence>
<evidence type="ECO:0000256" key="1">
    <source>
        <dbReference type="ARBA" id="ARBA00001970"/>
    </source>
</evidence>
<dbReference type="EMBL" id="FQZQ01000024">
    <property type="protein sequence ID" value="SHK27685.1"/>
    <property type="molecule type" value="Genomic_DNA"/>
</dbReference>
<keyword evidence="9 13" id="KW-1133">Transmembrane helix</keyword>
<keyword evidence="6 13" id="KW-0812">Transmembrane</keyword>
<evidence type="ECO:0000256" key="13">
    <source>
        <dbReference type="SAM" id="Phobius"/>
    </source>
</evidence>
<comment type="cofactor">
    <cofactor evidence="1">
        <name>heme b</name>
        <dbReference type="ChEBI" id="CHEBI:60344"/>
    </cofactor>
</comment>
<keyword evidence="10" id="KW-0408">Iron</keyword>
<feature type="domain" description="Cytochrome b561 bacterial/Ni-hydrogenase" evidence="14">
    <location>
        <begin position="3"/>
        <end position="173"/>
    </location>
</feature>
<evidence type="ECO:0000256" key="11">
    <source>
        <dbReference type="ARBA" id="ARBA00023136"/>
    </source>
</evidence>
<dbReference type="Proteomes" id="UP000183982">
    <property type="component" value="Unassembled WGS sequence"/>
</dbReference>
<keyword evidence="3" id="KW-0813">Transport</keyword>
<evidence type="ECO:0000256" key="2">
    <source>
        <dbReference type="ARBA" id="ARBA00004651"/>
    </source>
</evidence>
<sequence>MTRYHPLLVTLHWLLAAMIIGGLVMGSNVLAETPNDDPAKLVSLQMHMSLGIVILALMVIRLALRLLTTRPPHADIGNAMVNKLGQAAHWLFYAVVIAMCASGLAIANMAGLPGIVFGGSGAPLPADFSMYPPRAAHGVLATVLGVLILGHAGAGLWHQYVRKDGLLRRMWFGNRSE</sequence>
<dbReference type="RefSeq" id="WP_073255682.1">
    <property type="nucleotide sequence ID" value="NZ_FQZQ01000024.1"/>
</dbReference>
<keyword evidence="16" id="KW-1185">Reference proteome</keyword>
<dbReference type="InterPro" id="IPR016174">
    <property type="entry name" value="Di-haem_cyt_TM"/>
</dbReference>
<name>A0A1M6R5C6_9RHOB</name>
<evidence type="ECO:0000256" key="9">
    <source>
        <dbReference type="ARBA" id="ARBA00022989"/>
    </source>
</evidence>
<feature type="transmembrane region" description="Helical" evidence="13">
    <location>
        <begin position="135"/>
        <end position="160"/>
    </location>
</feature>
<evidence type="ECO:0000256" key="4">
    <source>
        <dbReference type="ARBA" id="ARBA00022475"/>
    </source>
</evidence>
<evidence type="ECO:0000256" key="12">
    <source>
        <dbReference type="ARBA" id="ARBA00037975"/>
    </source>
</evidence>
<evidence type="ECO:0000259" key="14">
    <source>
        <dbReference type="Pfam" id="PF01292"/>
    </source>
</evidence>
<keyword evidence="8" id="KW-0249">Electron transport</keyword>
<dbReference type="GO" id="GO:0020037">
    <property type="term" value="F:heme binding"/>
    <property type="evidence" value="ECO:0007669"/>
    <property type="project" value="TreeGrafter"/>
</dbReference>
<dbReference type="PANTHER" id="PTHR30529">
    <property type="entry name" value="CYTOCHROME B561"/>
    <property type="match status" value="1"/>
</dbReference>
<evidence type="ECO:0000256" key="6">
    <source>
        <dbReference type="ARBA" id="ARBA00022692"/>
    </source>
</evidence>
<evidence type="ECO:0000313" key="15">
    <source>
        <dbReference type="EMBL" id="SHK27685.1"/>
    </source>
</evidence>
<feature type="transmembrane region" description="Helical" evidence="13">
    <location>
        <begin position="47"/>
        <end position="64"/>
    </location>
</feature>
<dbReference type="GO" id="GO:0009055">
    <property type="term" value="F:electron transfer activity"/>
    <property type="evidence" value="ECO:0007669"/>
    <property type="project" value="InterPro"/>
</dbReference>
<reference evidence="16" key="1">
    <citation type="submission" date="2016-11" db="EMBL/GenBank/DDBJ databases">
        <authorList>
            <person name="Varghese N."/>
            <person name="Submissions S."/>
        </authorList>
    </citation>
    <scope>NUCLEOTIDE SEQUENCE [LARGE SCALE GENOMIC DNA]</scope>
    <source>
        <strain evidence="16">DSM 100564</strain>
    </source>
</reference>
<evidence type="ECO:0000256" key="3">
    <source>
        <dbReference type="ARBA" id="ARBA00022448"/>
    </source>
</evidence>
<dbReference type="InterPro" id="IPR052168">
    <property type="entry name" value="Cytochrome_b561_oxidase"/>
</dbReference>
<dbReference type="STRING" id="1470563.SAMN05444000_12421"/>
<protein>
    <submittedName>
        <fullName evidence="15">Cytochrome b561</fullName>
    </submittedName>
</protein>
<dbReference type="GO" id="GO:0005886">
    <property type="term" value="C:plasma membrane"/>
    <property type="evidence" value="ECO:0007669"/>
    <property type="project" value="UniProtKB-SubCell"/>
</dbReference>
<dbReference type="PANTHER" id="PTHR30529:SF6">
    <property type="entry name" value="BLL0291 PROTEIN"/>
    <property type="match status" value="1"/>
</dbReference>
<keyword evidence="5" id="KW-0349">Heme</keyword>
<keyword evidence="11 13" id="KW-0472">Membrane</keyword>
<dbReference type="OrthoDB" id="8156287at2"/>
<keyword evidence="7" id="KW-0479">Metal-binding</keyword>
<evidence type="ECO:0000256" key="10">
    <source>
        <dbReference type="ARBA" id="ARBA00023004"/>
    </source>
</evidence>